<dbReference type="GO" id="GO:0004364">
    <property type="term" value="F:glutathione transferase activity"/>
    <property type="evidence" value="ECO:0007669"/>
    <property type="project" value="TreeGrafter"/>
</dbReference>
<dbReference type="PIRSF" id="PIRSF006386">
    <property type="entry name" value="HCCAis_GSTk"/>
    <property type="match status" value="1"/>
</dbReference>
<dbReference type="GO" id="GO:0004602">
    <property type="term" value="F:glutathione peroxidase activity"/>
    <property type="evidence" value="ECO:0007669"/>
    <property type="project" value="TreeGrafter"/>
</dbReference>
<dbReference type="EC" id="5.99.1.4" evidence="1"/>
<evidence type="ECO:0000256" key="2">
    <source>
        <dbReference type="PIRSR" id="PIRSR006386-1"/>
    </source>
</evidence>
<comment type="similarity">
    <text evidence="1">Belongs to the GST superfamily. NadH family.</text>
</comment>
<dbReference type="Pfam" id="PF01323">
    <property type="entry name" value="DSBA"/>
    <property type="match status" value="1"/>
</dbReference>
<evidence type="ECO:0000313" key="4">
    <source>
        <dbReference type="EMBL" id="MXP46226.1"/>
    </source>
</evidence>
<dbReference type="InterPro" id="IPR036249">
    <property type="entry name" value="Thioredoxin-like_sf"/>
</dbReference>
<evidence type="ECO:0000259" key="3">
    <source>
        <dbReference type="Pfam" id="PF01323"/>
    </source>
</evidence>
<organism evidence="4 5">
    <name type="scientific">Pontixanthobacter luteolus</name>
    <dbReference type="NCBI Taxonomy" id="295089"/>
    <lineage>
        <taxon>Bacteria</taxon>
        <taxon>Pseudomonadati</taxon>
        <taxon>Pseudomonadota</taxon>
        <taxon>Alphaproteobacteria</taxon>
        <taxon>Sphingomonadales</taxon>
        <taxon>Erythrobacteraceae</taxon>
        <taxon>Pontixanthobacter</taxon>
    </lineage>
</organism>
<comment type="caution">
    <text evidence="4">The sequence shown here is derived from an EMBL/GenBank/DDBJ whole genome shotgun (WGS) entry which is preliminary data.</text>
</comment>
<dbReference type="SUPFAM" id="SSF52833">
    <property type="entry name" value="Thioredoxin-like"/>
    <property type="match status" value="1"/>
</dbReference>
<evidence type="ECO:0000313" key="5">
    <source>
        <dbReference type="Proteomes" id="UP000471435"/>
    </source>
</evidence>
<dbReference type="InterPro" id="IPR001853">
    <property type="entry name" value="DSBA-like_thioredoxin_dom"/>
</dbReference>
<feature type="active site" description="Nucleophile" evidence="2">
    <location>
        <position position="13"/>
    </location>
</feature>
<keyword evidence="5" id="KW-1185">Reference proteome</keyword>
<dbReference type="RefSeq" id="WP_160729483.1">
    <property type="nucleotide sequence ID" value="NZ_WTYP01000001.1"/>
</dbReference>
<dbReference type="OrthoDB" id="5244108at2"/>
<gene>
    <name evidence="4" type="ORF">GRI43_02315</name>
</gene>
<dbReference type="AlphaFoldDB" id="A0A6I4UZM4"/>
<dbReference type="InterPro" id="IPR014440">
    <property type="entry name" value="HCCAis_GSTk"/>
</dbReference>
<accession>A0A6I4UZM4</accession>
<dbReference type="EMBL" id="WTYP01000001">
    <property type="protein sequence ID" value="MXP46226.1"/>
    <property type="molecule type" value="Genomic_DNA"/>
</dbReference>
<name>A0A6I4UZM4_9SPHN</name>
<dbReference type="CDD" id="cd03022">
    <property type="entry name" value="DsbA_HCCA_Iso"/>
    <property type="match status" value="1"/>
</dbReference>
<dbReference type="InterPro" id="IPR051924">
    <property type="entry name" value="GST_Kappa/NadH"/>
</dbReference>
<evidence type="ECO:0000256" key="1">
    <source>
        <dbReference type="PIRNR" id="PIRNR006386"/>
    </source>
</evidence>
<proteinExistence type="inferred from homology"/>
<dbReference type="Proteomes" id="UP000471435">
    <property type="component" value="Unassembled WGS sequence"/>
</dbReference>
<dbReference type="GO" id="GO:1901170">
    <property type="term" value="P:naphthalene catabolic process"/>
    <property type="evidence" value="ECO:0007669"/>
    <property type="project" value="InterPro"/>
</dbReference>
<protein>
    <recommendedName>
        <fullName evidence="1">2-hydroxychromene-2-carboxylate isomerase</fullName>
        <ecNumber evidence="1">5.99.1.4</ecNumber>
    </recommendedName>
</protein>
<dbReference type="GO" id="GO:0018845">
    <property type="term" value="F:2-hydroxychromene-2-carboxylate isomerase activity"/>
    <property type="evidence" value="ECO:0007669"/>
    <property type="project" value="UniProtKB-UniRule"/>
</dbReference>
<dbReference type="PANTHER" id="PTHR42943">
    <property type="entry name" value="GLUTATHIONE S-TRANSFERASE KAPPA"/>
    <property type="match status" value="1"/>
</dbReference>
<dbReference type="InterPro" id="IPR044087">
    <property type="entry name" value="NahD-like"/>
</dbReference>
<keyword evidence="1 4" id="KW-0413">Isomerase</keyword>
<feature type="domain" description="DSBA-like thioredoxin" evidence="3">
    <location>
        <begin position="4"/>
        <end position="197"/>
    </location>
</feature>
<dbReference type="PANTHER" id="PTHR42943:SF2">
    <property type="entry name" value="GLUTATHIONE S-TRANSFERASE KAPPA 1"/>
    <property type="match status" value="1"/>
</dbReference>
<sequence length="199" mass="22233">MSKTIEMIFDIVSPNAYFAYYPLKDIAAKHGAAIEIIPVFLAGMHKLTGNAPPFIRDAEVKGKNEYAMLEMNRFIAHHGMTDWKMNPKFPFNSIMLQRLLCAVGNEERLKLLDILLPAVWHDGVDPTDPEAIGPVLMDAGYEAAELLLKTTDPAVKQALMDNTDKAVERGAFGIPTFYIGEEMFFGKERLGQIEDELEG</sequence>
<reference evidence="4 5" key="1">
    <citation type="submission" date="2019-12" db="EMBL/GenBank/DDBJ databases">
        <title>Genomic-based taxomic classification of the family Erythrobacteraceae.</title>
        <authorList>
            <person name="Xu L."/>
        </authorList>
    </citation>
    <scope>NUCLEOTIDE SEQUENCE [LARGE SCALE GENOMIC DNA]</scope>
    <source>
        <strain evidence="4 5">SW-109</strain>
    </source>
</reference>
<dbReference type="Gene3D" id="3.40.30.10">
    <property type="entry name" value="Glutaredoxin"/>
    <property type="match status" value="1"/>
</dbReference>
<dbReference type="GO" id="GO:0006749">
    <property type="term" value="P:glutathione metabolic process"/>
    <property type="evidence" value="ECO:0007669"/>
    <property type="project" value="TreeGrafter"/>
</dbReference>
<comment type="catalytic activity">
    <reaction evidence="1">
        <text>2-hydroxychromene-2-carboxylate = (3E)-4-(2-hydroxyphenyl)-2-oxobut-3-enoate</text>
        <dbReference type="Rhea" id="RHEA:27401"/>
        <dbReference type="ChEBI" id="CHEBI:59350"/>
        <dbReference type="ChEBI" id="CHEBI:59353"/>
        <dbReference type="EC" id="5.99.1.4"/>
    </reaction>
</comment>